<evidence type="ECO:0000259" key="1">
    <source>
        <dbReference type="Pfam" id="PF19573"/>
    </source>
</evidence>
<sequence length="303" mass="33586">MKKFLTLTLSLVLALVLVSSQASAQQFSKRKQYNSVGVSLNAMNYFGDITPKPSIASFRFAATRPNIGFSFTHRFAPRISVRAGLAYGRITGDDAKAADDTDPDAKYRFNRNMNFRNDIVEGSLVGVFDLIENRNNYLKRPDFVPYIFAGIAGFHHNPKGLVGNDGPTDIQGDYIALQPLGTEGQRLTGDQYGLWQFSIPFGGGVRYKLNKSFDLGLEIGWRKTFTDYIDDVSTNYVNNPADLSAGAARYFGYDITKGLDGTYSEANQAGGQRGKSNEDDWYIVTGLSVNYILAPRVKSPKFR</sequence>
<organism evidence="2 3">
    <name type="scientific">Hymenobacter busanensis</name>
    <dbReference type="NCBI Taxonomy" id="2607656"/>
    <lineage>
        <taxon>Bacteria</taxon>
        <taxon>Pseudomonadati</taxon>
        <taxon>Bacteroidota</taxon>
        <taxon>Cytophagia</taxon>
        <taxon>Cytophagales</taxon>
        <taxon>Hymenobacteraceae</taxon>
        <taxon>Hymenobacter</taxon>
    </lineage>
</organism>
<comment type="caution">
    <text evidence="2">The sequence shown here is derived from an EMBL/GenBank/DDBJ whole genome shotgun (WGS) entry which is preliminary data.</text>
</comment>
<dbReference type="Proteomes" id="UP000326380">
    <property type="component" value="Unassembled WGS sequence"/>
</dbReference>
<accession>A0A7L5A2L9</accession>
<dbReference type="InterPro" id="IPR045743">
    <property type="entry name" value="DUF6089"/>
</dbReference>
<evidence type="ECO:0000313" key="2">
    <source>
        <dbReference type="EMBL" id="KAA9331538.1"/>
    </source>
</evidence>
<dbReference type="AlphaFoldDB" id="A0A7L5A2L9"/>
<gene>
    <name evidence="2" type="ORF">F0P96_14970</name>
</gene>
<reference evidence="2 3" key="1">
    <citation type="submission" date="2019-09" db="EMBL/GenBank/DDBJ databases">
        <title>Genome sequence of Hymenobacter sp. M3.</title>
        <authorList>
            <person name="Srinivasan S."/>
        </authorList>
    </citation>
    <scope>NUCLEOTIDE SEQUENCE [LARGE SCALE GENOMIC DNA]</scope>
    <source>
        <strain evidence="2 3">M3</strain>
    </source>
</reference>
<evidence type="ECO:0000313" key="3">
    <source>
        <dbReference type="Proteomes" id="UP000326380"/>
    </source>
</evidence>
<dbReference type="RefSeq" id="WP_151079716.1">
    <property type="nucleotide sequence ID" value="NZ_CP047647.1"/>
</dbReference>
<dbReference type="InterPro" id="IPR011250">
    <property type="entry name" value="OMP/PagP_B-barrel"/>
</dbReference>
<keyword evidence="3" id="KW-1185">Reference proteome</keyword>
<dbReference type="Gene3D" id="2.40.160.20">
    <property type="match status" value="1"/>
</dbReference>
<proteinExistence type="predicted"/>
<dbReference type="EMBL" id="VTWU01000005">
    <property type="protein sequence ID" value="KAA9331538.1"/>
    <property type="molecule type" value="Genomic_DNA"/>
</dbReference>
<protein>
    <submittedName>
        <fullName evidence="2">Outer membrane beta-barrel protein</fullName>
    </submittedName>
</protein>
<dbReference type="Pfam" id="PF19573">
    <property type="entry name" value="DUF6089"/>
    <property type="match status" value="1"/>
</dbReference>
<name>A0A7L5A2L9_9BACT</name>
<dbReference type="SUPFAM" id="SSF56925">
    <property type="entry name" value="OMPA-like"/>
    <property type="match status" value="1"/>
</dbReference>
<feature type="domain" description="DUF6089" evidence="1">
    <location>
        <begin position="27"/>
        <end position="165"/>
    </location>
</feature>